<dbReference type="PROSITE" id="PS50930">
    <property type="entry name" value="HTH_LYTTR"/>
    <property type="match status" value="1"/>
</dbReference>
<protein>
    <submittedName>
        <fullName evidence="2">LytTR family transcriptional regulator</fullName>
    </submittedName>
</protein>
<name>A0ABX8J7R3_9BACT</name>
<organism evidence="2 3">
    <name type="scientific">Geomonas oryzisoli</name>
    <dbReference type="NCBI Taxonomy" id="2847992"/>
    <lineage>
        <taxon>Bacteria</taxon>
        <taxon>Pseudomonadati</taxon>
        <taxon>Thermodesulfobacteriota</taxon>
        <taxon>Desulfuromonadia</taxon>
        <taxon>Geobacterales</taxon>
        <taxon>Geobacteraceae</taxon>
        <taxon>Geomonas</taxon>
    </lineage>
</organism>
<dbReference type="Proteomes" id="UP000683557">
    <property type="component" value="Chromosome"/>
</dbReference>
<proteinExistence type="predicted"/>
<dbReference type="PANTHER" id="PTHR37299">
    <property type="entry name" value="TRANSCRIPTIONAL REGULATOR-RELATED"/>
    <property type="match status" value="1"/>
</dbReference>
<sequence length="245" mass="27055">MSLEQYLSEQGSSVEIGLVLLSEEWQVLGMNEHALRIAAPDMGPIGQNLFQMHPARSREKVRGILTELSSLQESTQRSMVIDFLGKVLMISLSRLVVPGTPMAWAVSFMDLSEQTGARTNPASGHVELKKMPIYENGAFHFLSADQVHLIEADGNYCRIHTPHKKFYLLMSLKAVLQRFPVSDFLKVHKSFVVNLRHVQAIGPVGDSRMMVSFSDPSIPAVPVSRRLVPAVKKALASAGTVHPSD</sequence>
<accession>A0ABX8J7R3</accession>
<feature type="domain" description="HTH LytTR-type" evidence="1">
    <location>
        <begin position="131"/>
        <end position="237"/>
    </location>
</feature>
<dbReference type="InterPro" id="IPR007492">
    <property type="entry name" value="LytTR_DNA-bd_dom"/>
</dbReference>
<dbReference type="SMART" id="SM00850">
    <property type="entry name" value="LytTR"/>
    <property type="match status" value="1"/>
</dbReference>
<evidence type="ECO:0000259" key="1">
    <source>
        <dbReference type="PROSITE" id="PS50930"/>
    </source>
</evidence>
<evidence type="ECO:0000313" key="3">
    <source>
        <dbReference type="Proteomes" id="UP000683557"/>
    </source>
</evidence>
<dbReference type="EMBL" id="CP076723">
    <property type="protein sequence ID" value="QWV93176.1"/>
    <property type="molecule type" value="Genomic_DNA"/>
</dbReference>
<evidence type="ECO:0000313" key="2">
    <source>
        <dbReference type="EMBL" id="QWV93176.1"/>
    </source>
</evidence>
<dbReference type="InterPro" id="IPR046947">
    <property type="entry name" value="LytR-like"/>
</dbReference>
<reference evidence="2 3" key="1">
    <citation type="submission" date="2021-06" db="EMBL/GenBank/DDBJ databases">
        <title>Gemonas diversity in paddy soil.</title>
        <authorList>
            <person name="Liu G."/>
        </authorList>
    </citation>
    <scope>NUCLEOTIDE SEQUENCE [LARGE SCALE GENOMIC DNA]</scope>
    <source>
        <strain evidence="2 3">RG10</strain>
    </source>
</reference>
<dbReference type="PANTHER" id="PTHR37299:SF1">
    <property type="entry name" value="STAGE 0 SPORULATION PROTEIN A HOMOLOG"/>
    <property type="match status" value="1"/>
</dbReference>
<dbReference type="RefSeq" id="WP_216799918.1">
    <property type="nucleotide sequence ID" value="NZ_CP076723.1"/>
</dbReference>
<gene>
    <name evidence="2" type="ORF">KP004_18720</name>
</gene>
<dbReference type="Pfam" id="PF04397">
    <property type="entry name" value="LytTR"/>
    <property type="match status" value="1"/>
</dbReference>
<keyword evidence="3" id="KW-1185">Reference proteome</keyword>